<dbReference type="InterPro" id="IPR036291">
    <property type="entry name" value="NAD(P)-bd_dom_sf"/>
</dbReference>
<dbReference type="EMBL" id="CP046640">
    <property type="protein sequence ID" value="QTL96911.1"/>
    <property type="molecule type" value="Genomic_DNA"/>
</dbReference>
<dbReference type="Gene3D" id="3.40.50.720">
    <property type="entry name" value="NAD(P)-binding Rossmann-like Domain"/>
    <property type="match status" value="1"/>
</dbReference>
<keyword evidence="5" id="KW-1185">Reference proteome</keyword>
<dbReference type="UniPathway" id="UPA00124"/>
<dbReference type="AlphaFoldDB" id="A0A8A7K6D2"/>
<proteinExistence type="inferred from homology"/>
<keyword evidence="2 4" id="KW-0560">Oxidoreductase</keyword>
<feature type="domain" description="RmlD-like substrate binding" evidence="3">
    <location>
        <begin position="1"/>
        <end position="277"/>
    </location>
</feature>
<dbReference type="GO" id="GO:0019305">
    <property type="term" value="P:dTDP-rhamnose biosynthetic process"/>
    <property type="evidence" value="ECO:0007669"/>
    <property type="project" value="UniProtKB-UniPathway"/>
</dbReference>
<dbReference type="CDD" id="cd05254">
    <property type="entry name" value="dTDP_HR_like_SDR_e"/>
    <property type="match status" value="1"/>
</dbReference>
<evidence type="ECO:0000256" key="2">
    <source>
        <dbReference type="RuleBase" id="RU364082"/>
    </source>
</evidence>
<reference evidence="4" key="1">
    <citation type="submission" date="2019-12" db="EMBL/GenBank/DDBJ databases">
        <authorList>
            <person name="zhang j."/>
            <person name="sun C.M."/>
        </authorList>
    </citation>
    <scope>NUCLEOTIDE SEQUENCE</scope>
    <source>
        <strain evidence="4">NS-1</strain>
    </source>
</reference>
<dbReference type="Gene3D" id="3.90.25.10">
    <property type="entry name" value="UDP-galactose 4-epimerase, domain 1"/>
    <property type="match status" value="1"/>
</dbReference>
<organism evidence="4 5">
    <name type="scientific">Iocasia fonsfrigidae</name>
    <dbReference type="NCBI Taxonomy" id="2682810"/>
    <lineage>
        <taxon>Bacteria</taxon>
        <taxon>Bacillati</taxon>
        <taxon>Bacillota</taxon>
        <taxon>Clostridia</taxon>
        <taxon>Halanaerobiales</taxon>
        <taxon>Halanaerobiaceae</taxon>
        <taxon>Iocasia</taxon>
    </lineage>
</organism>
<evidence type="ECO:0000313" key="5">
    <source>
        <dbReference type="Proteomes" id="UP000665020"/>
    </source>
</evidence>
<accession>A0A8A7K6D2</accession>
<dbReference type="NCBIfam" id="TIGR01214">
    <property type="entry name" value="rmlD"/>
    <property type="match status" value="1"/>
</dbReference>
<dbReference type="PANTHER" id="PTHR10491:SF4">
    <property type="entry name" value="METHIONINE ADENOSYLTRANSFERASE 2 SUBUNIT BETA"/>
    <property type="match status" value="1"/>
</dbReference>
<comment type="pathway">
    <text evidence="2">Carbohydrate biosynthesis; dTDP-L-rhamnose biosynthesis.</text>
</comment>
<dbReference type="Proteomes" id="UP000665020">
    <property type="component" value="Chromosome"/>
</dbReference>
<dbReference type="Pfam" id="PF04321">
    <property type="entry name" value="RmlD_sub_bind"/>
    <property type="match status" value="1"/>
</dbReference>
<protein>
    <recommendedName>
        <fullName evidence="2">dTDP-4-dehydrorhamnose reductase</fullName>
        <ecNumber evidence="2">1.1.1.133</ecNumber>
    </recommendedName>
</protein>
<comment type="similarity">
    <text evidence="1 2">Belongs to the dTDP-4-dehydrorhamnose reductase family.</text>
</comment>
<dbReference type="SUPFAM" id="SSF51735">
    <property type="entry name" value="NAD(P)-binding Rossmann-fold domains"/>
    <property type="match status" value="1"/>
</dbReference>
<dbReference type="GO" id="GO:0005829">
    <property type="term" value="C:cytosol"/>
    <property type="evidence" value="ECO:0007669"/>
    <property type="project" value="TreeGrafter"/>
</dbReference>
<dbReference type="PANTHER" id="PTHR10491">
    <property type="entry name" value="DTDP-4-DEHYDRORHAMNOSE REDUCTASE"/>
    <property type="match status" value="1"/>
</dbReference>
<evidence type="ECO:0000313" key="4">
    <source>
        <dbReference type="EMBL" id="QTL96911.1"/>
    </source>
</evidence>
<dbReference type="InterPro" id="IPR005913">
    <property type="entry name" value="dTDP_dehydrorham_reduct"/>
</dbReference>
<dbReference type="RefSeq" id="WP_230868589.1">
    <property type="nucleotide sequence ID" value="NZ_CP046640.1"/>
</dbReference>
<sequence length="281" mass="31751">MKILISGGNGQLARALRGALPADCSVFTPDRRELDVSSFSVVEDYFARVRPELVIHTAALTNVDRCEKEPGLALLVNARGSRNIALACQGFNAEMIHISTNFIFNGKSKDFYREDSLPDPINIYGYSKLLAEFFVKELLKNYYIVRTSWLYGEGEDNFVKRMIGLACQRKLLCVVDDQWAAPSYTVDLAEGILRLAASKKYGIYNMTNKGYCSRLQWVKEIIRISGIDVELKAVSSDYFPTPAVRPAFTVLSNDLLEQKIGFRLRSWEEALKEYCQRSGNI</sequence>
<dbReference type="EC" id="1.1.1.133" evidence="2"/>
<name>A0A8A7K6D2_9FIRM</name>
<dbReference type="KEGG" id="ifn:GM661_02435"/>
<dbReference type="InterPro" id="IPR029903">
    <property type="entry name" value="RmlD-like-bd"/>
</dbReference>
<gene>
    <name evidence="4" type="primary">rfbD</name>
    <name evidence="4" type="ORF">GM661_02435</name>
</gene>
<evidence type="ECO:0000256" key="1">
    <source>
        <dbReference type="ARBA" id="ARBA00010944"/>
    </source>
</evidence>
<evidence type="ECO:0000259" key="3">
    <source>
        <dbReference type="Pfam" id="PF04321"/>
    </source>
</evidence>
<keyword evidence="2" id="KW-0521">NADP</keyword>
<dbReference type="GO" id="GO:0008831">
    <property type="term" value="F:dTDP-4-dehydrorhamnose reductase activity"/>
    <property type="evidence" value="ECO:0007669"/>
    <property type="project" value="UniProtKB-EC"/>
</dbReference>
<comment type="function">
    <text evidence="2">Catalyzes the reduction of dTDP-6-deoxy-L-lyxo-4-hexulose to yield dTDP-L-rhamnose.</text>
</comment>